<dbReference type="SMART" id="SM00703">
    <property type="entry name" value="NRF"/>
    <property type="match status" value="1"/>
</dbReference>
<gene>
    <name evidence="4" type="ORF">EGW08_018319</name>
</gene>
<feature type="signal peptide" evidence="2">
    <location>
        <begin position="1"/>
        <end position="30"/>
    </location>
</feature>
<dbReference type="Pfam" id="PF01757">
    <property type="entry name" value="Acyl_transf_3"/>
    <property type="match status" value="1"/>
</dbReference>
<dbReference type="InterPro" id="IPR002656">
    <property type="entry name" value="Acyl_transf_3_dom"/>
</dbReference>
<keyword evidence="1" id="KW-0472">Membrane</keyword>
<dbReference type="InterPro" id="IPR006621">
    <property type="entry name" value="Nose-resist-to-fluoxetine_N"/>
</dbReference>
<evidence type="ECO:0000313" key="5">
    <source>
        <dbReference type="Proteomes" id="UP000271974"/>
    </source>
</evidence>
<dbReference type="PANTHER" id="PTHR11161:SF0">
    <property type="entry name" value="O-ACYLTRANSFERASE LIKE PROTEIN"/>
    <property type="match status" value="1"/>
</dbReference>
<dbReference type="AlphaFoldDB" id="A0A3S0ZBI7"/>
<accession>A0A3S0ZBI7</accession>
<dbReference type="Pfam" id="PF20146">
    <property type="entry name" value="NRF"/>
    <property type="match status" value="1"/>
</dbReference>
<dbReference type="OrthoDB" id="207378at2759"/>
<proteinExistence type="predicted"/>
<feature type="transmembrane region" description="Helical" evidence="1">
    <location>
        <begin position="430"/>
        <end position="453"/>
    </location>
</feature>
<dbReference type="Proteomes" id="UP000271974">
    <property type="component" value="Unassembled WGS sequence"/>
</dbReference>
<organism evidence="4 5">
    <name type="scientific">Elysia chlorotica</name>
    <name type="common">Eastern emerald elysia</name>
    <name type="synonym">Sea slug</name>
    <dbReference type="NCBI Taxonomy" id="188477"/>
    <lineage>
        <taxon>Eukaryota</taxon>
        <taxon>Metazoa</taxon>
        <taxon>Spiralia</taxon>
        <taxon>Lophotrochozoa</taxon>
        <taxon>Mollusca</taxon>
        <taxon>Gastropoda</taxon>
        <taxon>Heterobranchia</taxon>
        <taxon>Euthyneura</taxon>
        <taxon>Panpulmonata</taxon>
        <taxon>Sacoglossa</taxon>
        <taxon>Placobranchoidea</taxon>
        <taxon>Plakobranchidae</taxon>
        <taxon>Elysia</taxon>
    </lineage>
</organism>
<comment type="caution">
    <text evidence="4">The sequence shown here is derived from an EMBL/GenBank/DDBJ whole genome shotgun (WGS) entry which is preliminary data.</text>
</comment>
<reference evidence="4 5" key="1">
    <citation type="submission" date="2019-01" db="EMBL/GenBank/DDBJ databases">
        <title>A draft genome assembly of the solar-powered sea slug Elysia chlorotica.</title>
        <authorList>
            <person name="Cai H."/>
            <person name="Li Q."/>
            <person name="Fang X."/>
            <person name="Li J."/>
            <person name="Curtis N.E."/>
            <person name="Altenburger A."/>
            <person name="Shibata T."/>
            <person name="Feng M."/>
            <person name="Maeda T."/>
            <person name="Schwartz J.A."/>
            <person name="Shigenobu S."/>
            <person name="Lundholm N."/>
            <person name="Nishiyama T."/>
            <person name="Yang H."/>
            <person name="Hasebe M."/>
            <person name="Li S."/>
            <person name="Pierce S.K."/>
            <person name="Wang J."/>
        </authorList>
    </citation>
    <scope>NUCLEOTIDE SEQUENCE [LARGE SCALE GENOMIC DNA]</scope>
    <source>
        <strain evidence="4">EC2010</strain>
        <tissue evidence="4">Whole organism of an adult</tissue>
    </source>
</reference>
<protein>
    <recommendedName>
        <fullName evidence="3">Nose resistant-to-fluoxetine protein N-terminal domain-containing protein</fullName>
    </recommendedName>
</protein>
<evidence type="ECO:0000313" key="4">
    <source>
        <dbReference type="EMBL" id="RUS73914.1"/>
    </source>
</evidence>
<dbReference type="InterPro" id="IPR052728">
    <property type="entry name" value="O2_lipid_transport_reg"/>
</dbReference>
<keyword evidence="2" id="KW-0732">Signal</keyword>
<dbReference type="GO" id="GO:0016747">
    <property type="term" value="F:acyltransferase activity, transferring groups other than amino-acyl groups"/>
    <property type="evidence" value="ECO:0007669"/>
    <property type="project" value="InterPro"/>
</dbReference>
<feature type="chain" id="PRO_5018593277" description="Nose resistant-to-fluoxetine protein N-terminal domain-containing protein" evidence="2">
    <location>
        <begin position="31"/>
        <end position="558"/>
    </location>
</feature>
<keyword evidence="1" id="KW-0812">Transmembrane</keyword>
<evidence type="ECO:0000256" key="2">
    <source>
        <dbReference type="SAM" id="SignalP"/>
    </source>
</evidence>
<feature type="transmembrane region" description="Helical" evidence="1">
    <location>
        <begin position="283"/>
        <end position="303"/>
    </location>
</feature>
<sequence>MNAFNTNETGISKKLSIAVLLLLLIAQSFCITEGHQDNSNTNNERKLTTKFPQVPSLHYQDHFELVGNLLARDGKSPQNSGMLNIKQQLDLNLFQRIENFLSLLSPRHSSHGKNNDSTLSVDNTAIKEGVMLDYMLASLDNLSETGAASDRCVNDTGYLIVNMFQRQGWALKFLDATGKPGPGLSEFRVNFVGDYDLCRGLHSKGAELFSGDYFTWKIAVGPINLDSPSPPPMIQWGVCLPNTCTETEITAFAAEAVKMLGQNGTLTVLQAEERAKHTQVTTATVAAIVIACIIGALMVLGTFHDIVFMQWPRWEAIREAREEEKILNGRISAADDDEPLILNKNIQAPSSPQQGKLAKALLAFSVYTNGSKLLNTTQQPGSITCLHGIRFLSMAWVILGHVFLFSLQYVDNLLTQLQYFLSEWSFDAVANALPSVDTFFTLSGFLVSYLTVIEMKQKRQTWCLNWGMFYFHRFWRLTPPYMLALVLVLGLHQFCGQGPLWETVQPSDKVFCEKNWWTNLLYVNNLVHTKEPCFAHTWYLANDMQFFVVAPLMIIPFF</sequence>
<dbReference type="EMBL" id="RQTK01000886">
    <property type="protein sequence ID" value="RUS73914.1"/>
    <property type="molecule type" value="Genomic_DNA"/>
</dbReference>
<evidence type="ECO:0000256" key="1">
    <source>
        <dbReference type="SAM" id="Phobius"/>
    </source>
</evidence>
<dbReference type="PANTHER" id="PTHR11161">
    <property type="entry name" value="O-ACYLTRANSFERASE"/>
    <property type="match status" value="1"/>
</dbReference>
<evidence type="ECO:0000259" key="3">
    <source>
        <dbReference type="SMART" id="SM00703"/>
    </source>
</evidence>
<feature type="transmembrane region" description="Helical" evidence="1">
    <location>
        <begin position="391"/>
        <end position="410"/>
    </location>
</feature>
<keyword evidence="5" id="KW-1185">Reference proteome</keyword>
<name>A0A3S0ZBI7_ELYCH</name>
<feature type="domain" description="Nose resistant-to-fluoxetine protein N-terminal" evidence="3">
    <location>
        <begin position="149"/>
        <end position="275"/>
    </location>
</feature>
<feature type="non-terminal residue" evidence="4">
    <location>
        <position position="558"/>
    </location>
</feature>
<keyword evidence="1" id="KW-1133">Transmembrane helix</keyword>